<dbReference type="GeneID" id="6750900"/>
<evidence type="ECO:0000313" key="4">
    <source>
        <dbReference type="Proteomes" id="UP000009022"/>
    </source>
</evidence>
<feature type="region of interest" description="Disordered" evidence="1">
    <location>
        <begin position="253"/>
        <end position="283"/>
    </location>
</feature>
<dbReference type="eggNOG" id="KOG4174">
    <property type="taxonomic scope" value="Eukaryota"/>
</dbReference>
<feature type="compositionally biased region" description="Low complexity" evidence="1">
    <location>
        <begin position="258"/>
        <end position="280"/>
    </location>
</feature>
<dbReference type="GO" id="GO:0070042">
    <property type="term" value="F:rRNA (uridine-N3-)-methyltransferase activity"/>
    <property type="evidence" value="ECO:0000318"/>
    <property type="project" value="GO_Central"/>
</dbReference>
<dbReference type="RefSeq" id="XP_002110202.1">
    <property type="nucleotide sequence ID" value="XM_002110166.1"/>
</dbReference>
<name>B3RMH6_TRIAD</name>
<dbReference type="Proteomes" id="UP000009022">
    <property type="component" value="Unassembled WGS sequence"/>
</dbReference>
<dbReference type="InterPro" id="IPR019446">
    <property type="entry name" value="BMT5-like"/>
</dbReference>
<dbReference type="Pfam" id="PF10354">
    <property type="entry name" value="BMT5-like"/>
    <property type="match status" value="1"/>
</dbReference>
<dbReference type="GO" id="GO:0070475">
    <property type="term" value="P:rRNA base methylation"/>
    <property type="evidence" value="ECO:0000318"/>
    <property type="project" value="GO_Central"/>
</dbReference>
<sequence length="326" mass="37150">MAAKSKNRKCSGNHKKRLFVGENTFRGIWSLLKKHKGNHPNLGESITASEINPLNERNEMSCGYCDKKNGQHYKREFCSKFCRRIEGLKSRGVTVILGLDAEKIHEHSQTKNEKFDRIHWNCPHDGSGYREQTLPLILKRFFESSSKVQDKGGRIHITLAQTEEKWAFYQGYIYNITAAAESNSYSLCAKRSFGPERYPGYCHRKTKSRENALAANRLREFVFVKVDNQTDCCDQDTETDIFYGEKRKYYTRNTDNESSSYSKSATSSITSSNDDSSSSNHTYVSLSNSNNDTDTDIFGFLAISSDGTDTDVSTEFLTEMMHNLAN</sequence>
<reference evidence="3 4" key="1">
    <citation type="journal article" date="2008" name="Nature">
        <title>The Trichoplax genome and the nature of placozoans.</title>
        <authorList>
            <person name="Srivastava M."/>
            <person name="Begovic E."/>
            <person name="Chapman J."/>
            <person name="Putnam N.H."/>
            <person name="Hellsten U."/>
            <person name="Kawashima T."/>
            <person name="Kuo A."/>
            <person name="Mitros T."/>
            <person name="Salamov A."/>
            <person name="Carpenter M.L."/>
            <person name="Signorovitch A.Y."/>
            <person name="Moreno M.A."/>
            <person name="Kamm K."/>
            <person name="Grimwood J."/>
            <person name="Schmutz J."/>
            <person name="Shapiro H."/>
            <person name="Grigoriev I.V."/>
            <person name="Buss L.W."/>
            <person name="Schierwater B."/>
            <person name="Dellaporta S.L."/>
            <person name="Rokhsar D.S."/>
        </authorList>
    </citation>
    <scope>NUCLEOTIDE SEQUENCE [LARGE SCALE GENOMIC DNA]</scope>
    <source>
        <strain evidence="3 4">Grell-BS-1999</strain>
    </source>
</reference>
<protein>
    <recommendedName>
        <fullName evidence="2">25S rRNA (uridine-N(3))-methyltransferase BMT5-like domain-containing protein</fullName>
    </recommendedName>
</protein>
<dbReference type="GO" id="GO:0005737">
    <property type="term" value="C:cytoplasm"/>
    <property type="evidence" value="ECO:0000318"/>
    <property type="project" value="GO_Central"/>
</dbReference>
<evidence type="ECO:0000259" key="2">
    <source>
        <dbReference type="Pfam" id="PF10354"/>
    </source>
</evidence>
<accession>B3RMH6</accession>
<gene>
    <name evidence="3" type="ORF">TRIADDRAFT_53956</name>
</gene>
<dbReference type="KEGG" id="tad:TRIADDRAFT_53956"/>
<dbReference type="OrthoDB" id="347018at2759"/>
<dbReference type="EMBL" id="DS985242">
    <property type="protein sequence ID" value="EDV28368.1"/>
    <property type="molecule type" value="Genomic_DNA"/>
</dbReference>
<dbReference type="PhylomeDB" id="B3RMH6"/>
<dbReference type="HOGENOM" id="CLU_853466_0_0_1"/>
<keyword evidence="4" id="KW-1185">Reference proteome</keyword>
<proteinExistence type="predicted"/>
<dbReference type="STRING" id="10228.B3RMH6"/>
<dbReference type="PANTHER" id="PTHR11538">
    <property type="entry name" value="PHENYLALANYL-TRNA SYNTHETASE"/>
    <property type="match status" value="1"/>
</dbReference>
<dbReference type="PANTHER" id="PTHR11538:SF26">
    <property type="entry name" value="FERREDOXIN-FOLD ANTICODON-BINDING DOMAIN-CONTAINING PROTEIN 1"/>
    <property type="match status" value="1"/>
</dbReference>
<dbReference type="InParanoid" id="B3RMH6"/>
<dbReference type="CTD" id="6750900"/>
<feature type="domain" description="25S rRNA (uridine-N(3))-methyltransferase BMT5-like" evidence="2">
    <location>
        <begin position="79"/>
        <end position="205"/>
    </location>
</feature>
<dbReference type="AlphaFoldDB" id="B3RMH6"/>
<evidence type="ECO:0000313" key="3">
    <source>
        <dbReference type="EMBL" id="EDV28368.1"/>
    </source>
</evidence>
<evidence type="ECO:0000256" key="1">
    <source>
        <dbReference type="SAM" id="MobiDB-lite"/>
    </source>
</evidence>
<organism evidence="3 4">
    <name type="scientific">Trichoplax adhaerens</name>
    <name type="common">Trichoplax reptans</name>
    <dbReference type="NCBI Taxonomy" id="10228"/>
    <lineage>
        <taxon>Eukaryota</taxon>
        <taxon>Metazoa</taxon>
        <taxon>Placozoa</taxon>
        <taxon>Uniplacotomia</taxon>
        <taxon>Trichoplacea</taxon>
        <taxon>Trichoplacidae</taxon>
        <taxon>Trichoplax</taxon>
    </lineage>
</organism>